<protein>
    <submittedName>
        <fullName evidence="1">Uncharacterized protein</fullName>
    </submittedName>
</protein>
<dbReference type="Proteomes" id="UP000054630">
    <property type="component" value="Unassembled WGS sequence"/>
</dbReference>
<name>A0A0V0SG35_9BILA</name>
<evidence type="ECO:0000313" key="1">
    <source>
        <dbReference type="EMBL" id="KRX25698.1"/>
    </source>
</evidence>
<dbReference type="AlphaFoldDB" id="A0A0V0SG35"/>
<dbReference type="EMBL" id="JYDL01000011">
    <property type="protein sequence ID" value="KRX25698.1"/>
    <property type="molecule type" value="Genomic_DNA"/>
</dbReference>
<proteinExistence type="predicted"/>
<reference evidence="1 2" key="1">
    <citation type="submission" date="2015-01" db="EMBL/GenBank/DDBJ databases">
        <title>Evolution of Trichinella species and genotypes.</title>
        <authorList>
            <person name="Korhonen P.K."/>
            <person name="Edoardo P."/>
            <person name="Giuseppe L.R."/>
            <person name="Gasser R.B."/>
        </authorList>
    </citation>
    <scope>NUCLEOTIDE SEQUENCE [LARGE SCALE GENOMIC DNA]</scope>
    <source>
        <strain evidence="1">ISS37</strain>
    </source>
</reference>
<accession>A0A0V0SG35</accession>
<evidence type="ECO:0000313" key="2">
    <source>
        <dbReference type="Proteomes" id="UP000054630"/>
    </source>
</evidence>
<organism evidence="1 2">
    <name type="scientific">Trichinella nelsoni</name>
    <dbReference type="NCBI Taxonomy" id="6336"/>
    <lineage>
        <taxon>Eukaryota</taxon>
        <taxon>Metazoa</taxon>
        <taxon>Ecdysozoa</taxon>
        <taxon>Nematoda</taxon>
        <taxon>Enoplea</taxon>
        <taxon>Dorylaimia</taxon>
        <taxon>Trichinellida</taxon>
        <taxon>Trichinellidae</taxon>
        <taxon>Trichinella</taxon>
    </lineage>
</organism>
<keyword evidence="2" id="KW-1185">Reference proteome</keyword>
<sequence>MHTGWCKTVQLLSKENLRFGLVRGSRHFLVRDTTASDSSSHSHHIYELLSGGLDQLLYNEEADWSSVDLIAAGQFATLKK</sequence>
<gene>
    <name evidence="1" type="ORF">T07_9954</name>
</gene>
<comment type="caution">
    <text evidence="1">The sequence shown here is derived from an EMBL/GenBank/DDBJ whole genome shotgun (WGS) entry which is preliminary data.</text>
</comment>